<reference evidence="2" key="2">
    <citation type="submission" date="2022-01" db="EMBL/GenBank/DDBJ databases">
        <authorList>
            <person name="Yamashiro T."/>
            <person name="Shiraishi A."/>
            <person name="Satake H."/>
            <person name="Nakayama K."/>
        </authorList>
    </citation>
    <scope>NUCLEOTIDE SEQUENCE</scope>
</reference>
<gene>
    <name evidence="2" type="ORF">Tco_1093521</name>
</gene>
<proteinExistence type="predicted"/>
<sequence length="214" mass="23659">MACTQASSSNPSKKLKLTIIPPRKLFVDLTQEDDYTHTPSPLAKSLSPSQPNAPSKTPSTKETSATFGTISTSFESKPYSSPLSSRNTPSPQPTNPFIDNPLDDLTSLLIQSSLLWQKKGIIRRGTDMESMAKNKVKGPSTSNSFDALNTLNVEDKCETSSSRADHVEDQVVRPKVSQLNEHVESDEEVDEFIFPEGDKFGDKFDIRLKGRVRK</sequence>
<feature type="region of interest" description="Disordered" evidence="1">
    <location>
        <begin position="30"/>
        <end position="99"/>
    </location>
</feature>
<reference evidence="2" key="1">
    <citation type="journal article" date="2022" name="Int. J. Mol. Sci.">
        <title>Draft Genome of Tanacetum Coccineum: Genomic Comparison of Closely Related Tanacetum-Family Plants.</title>
        <authorList>
            <person name="Yamashiro T."/>
            <person name="Shiraishi A."/>
            <person name="Nakayama K."/>
            <person name="Satake H."/>
        </authorList>
    </citation>
    <scope>NUCLEOTIDE SEQUENCE</scope>
</reference>
<organism evidence="2 3">
    <name type="scientific">Tanacetum coccineum</name>
    <dbReference type="NCBI Taxonomy" id="301880"/>
    <lineage>
        <taxon>Eukaryota</taxon>
        <taxon>Viridiplantae</taxon>
        <taxon>Streptophyta</taxon>
        <taxon>Embryophyta</taxon>
        <taxon>Tracheophyta</taxon>
        <taxon>Spermatophyta</taxon>
        <taxon>Magnoliopsida</taxon>
        <taxon>eudicotyledons</taxon>
        <taxon>Gunneridae</taxon>
        <taxon>Pentapetalae</taxon>
        <taxon>asterids</taxon>
        <taxon>campanulids</taxon>
        <taxon>Asterales</taxon>
        <taxon>Asteraceae</taxon>
        <taxon>Asteroideae</taxon>
        <taxon>Anthemideae</taxon>
        <taxon>Anthemidinae</taxon>
        <taxon>Tanacetum</taxon>
    </lineage>
</organism>
<evidence type="ECO:0000313" key="2">
    <source>
        <dbReference type="EMBL" id="GJT98003.1"/>
    </source>
</evidence>
<dbReference type="EMBL" id="BQNB010020634">
    <property type="protein sequence ID" value="GJT98003.1"/>
    <property type="molecule type" value="Genomic_DNA"/>
</dbReference>
<accession>A0ABQ5IF81</accession>
<feature type="compositionally biased region" description="Polar residues" evidence="1">
    <location>
        <begin position="46"/>
        <end position="89"/>
    </location>
</feature>
<dbReference type="Proteomes" id="UP001151760">
    <property type="component" value="Unassembled WGS sequence"/>
</dbReference>
<name>A0ABQ5IF81_9ASTR</name>
<evidence type="ECO:0000313" key="3">
    <source>
        <dbReference type="Proteomes" id="UP001151760"/>
    </source>
</evidence>
<keyword evidence="3" id="KW-1185">Reference proteome</keyword>
<comment type="caution">
    <text evidence="2">The sequence shown here is derived from an EMBL/GenBank/DDBJ whole genome shotgun (WGS) entry which is preliminary data.</text>
</comment>
<protein>
    <submittedName>
        <fullName evidence="2">Uncharacterized protein</fullName>
    </submittedName>
</protein>
<evidence type="ECO:0000256" key="1">
    <source>
        <dbReference type="SAM" id="MobiDB-lite"/>
    </source>
</evidence>